<dbReference type="EMBL" id="LWCA01001126">
    <property type="protein sequence ID" value="OAF65843.1"/>
    <property type="molecule type" value="Genomic_DNA"/>
</dbReference>
<sequence>MKPRERYMADCISLLEYEWENWGYKYILNSYDQMKVGIIHGRPQHPQSQGQVERANQTIKRWLAKTLQGGKCWIDILVGVVRNHIDIVDNHEGETTPYIEKMISDANANTKKLNIGDSKIKKGFR</sequence>
<dbReference type="Gene3D" id="3.30.420.10">
    <property type="entry name" value="Ribonuclease H-like superfamily/Ribonuclease H"/>
    <property type="match status" value="1"/>
</dbReference>
<name>A0A177AWU3_9BILA</name>
<dbReference type="GO" id="GO:0003676">
    <property type="term" value="F:nucleic acid binding"/>
    <property type="evidence" value="ECO:0007669"/>
    <property type="project" value="InterPro"/>
</dbReference>
<dbReference type="GO" id="GO:0015074">
    <property type="term" value="P:DNA integration"/>
    <property type="evidence" value="ECO:0007669"/>
    <property type="project" value="InterPro"/>
</dbReference>
<evidence type="ECO:0000313" key="2">
    <source>
        <dbReference type="EMBL" id="OAF65843.1"/>
    </source>
</evidence>
<reference evidence="2 3" key="1">
    <citation type="submission" date="2016-04" db="EMBL/GenBank/DDBJ databases">
        <title>The genome of Intoshia linei affirms orthonectids as highly simplified spiralians.</title>
        <authorList>
            <person name="Mikhailov K.V."/>
            <person name="Slusarev G.S."/>
            <person name="Nikitin M.A."/>
            <person name="Logacheva M.D."/>
            <person name="Penin A."/>
            <person name="Aleoshin V."/>
            <person name="Panchin Y.V."/>
        </authorList>
    </citation>
    <scope>NUCLEOTIDE SEQUENCE [LARGE SCALE GENOMIC DNA]</scope>
    <source>
        <strain evidence="2">Intl2013</strain>
        <tissue evidence="2">Whole animal</tissue>
    </source>
</reference>
<evidence type="ECO:0000313" key="3">
    <source>
        <dbReference type="Proteomes" id="UP000078046"/>
    </source>
</evidence>
<dbReference type="SUPFAM" id="SSF53098">
    <property type="entry name" value="Ribonuclease H-like"/>
    <property type="match status" value="1"/>
</dbReference>
<dbReference type="PROSITE" id="PS50994">
    <property type="entry name" value="INTEGRASE"/>
    <property type="match status" value="1"/>
</dbReference>
<proteinExistence type="predicted"/>
<dbReference type="OrthoDB" id="6062143at2759"/>
<accession>A0A177AWU3</accession>
<dbReference type="InterPro" id="IPR001584">
    <property type="entry name" value="Integrase_cat-core"/>
</dbReference>
<comment type="caution">
    <text evidence="2">The sequence shown here is derived from an EMBL/GenBank/DDBJ whole genome shotgun (WGS) entry which is preliminary data.</text>
</comment>
<dbReference type="InterPro" id="IPR036397">
    <property type="entry name" value="RNaseH_sf"/>
</dbReference>
<organism evidence="2 3">
    <name type="scientific">Intoshia linei</name>
    <dbReference type="NCBI Taxonomy" id="1819745"/>
    <lineage>
        <taxon>Eukaryota</taxon>
        <taxon>Metazoa</taxon>
        <taxon>Spiralia</taxon>
        <taxon>Lophotrochozoa</taxon>
        <taxon>Mesozoa</taxon>
        <taxon>Orthonectida</taxon>
        <taxon>Rhopaluridae</taxon>
        <taxon>Intoshia</taxon>
    </lineage>
</organism>
<dbReference type="Proteomes" id="UP000078046">
    <property type="component" value="Unassembled WGS sequence"/>
</dbReference>
<keyword evidence="3" id="KW-1185">Reference proteome</keyword>
<evidence type="ECO:0000259" key="1">
    <source>
        <dbReference type="PROSITE" id="PS50994"/>
    </source>
</evidence>
<protein>
    <recommendedName>
        <fullName evidence="1">Integrase catalytic domain-containing protein</fullName>
    </recommendedName>
</protein>
<feature type="domain" description="Integrase catalytic" evidence="1">
    <location>
        <begin position="1"/>
        <end position="125"/>
    </location>
</feature>
<dbReference type="InterPro" id="IPR012337">
    <property type="entry name" value="RNaseH-like_sf"/>
</dbReference>
<gene>
    <name evidence="2" type="ORF">A3Q56_06427</name>
</gene>
<dbReference type="AlphaFoldDB" id="A0A177AWU3"/>